<dbReference type="Pfam" id="PF00232">
    <property type="entry name" value="Glyco_hydro_1"/>
    <property type="match status" value="2"/>
</dbReference>
<proteinExistence type="inferred from homology"/>
<dbReference type="PANTHER" id="PTHR10353">
    <property type="entry name" value="GLYCOSYL HYDROLASE"/>
    <property type="match status" value="1"/>
</dbReference>
<reference evidence="6 7" key="1">
    <citation type="submission" date="2014-03" db="EMBL/GenBank/DDBJ databases">
        <title>Genomics of Bifidobacteria.</title>
        <authorList>
            <person name="Ventura M."/>
            <person name="Milani C."/>
            <person name="Lugli G.A."/>
        </authorList>
    </citation>
    <scope>NUCLEOTIDE SEQUENCE [LARGE SCALE GENOMIC DNA]</scope>
    <source>
        <strain evidence="6 7">DSM 22766</strain>
    </source>
</reference>
<dbReference type="GO" id="GO:0005975">
    <property type="term" value="P:carbohydrate metabolic process"/>
    <property type="evidence" value="ECO:0007669"/>
    <property type="project" value="InterPro"/>
</dbReference>
<dbReference type="PRINTS" id="PR00131">
    <property type="entry name" value="GLHYDRLASE1"/>
</dbReference>
<protein>
    <submittedName>
        <fullName evidence="6">Glycoside hydrolase family protein</fullName>
        <ecNumber evidence="6">3.2.1.21</ecNumber>
    </submittedName>
</protein>
<dbReference type="InterPro" id="IPR017853">
    <property type="entry name" value="GH"/>
</dbReference>
<comment type="caution">
    <text evidence="6">The sequence shown here is derived from an EMBL/GenBank/DDBJ whole genome shotgun (WGS) entry which is preliminary data.</text>
</comment>
<dbReference type="SUPFAM" id="SSF51445">
    <property type="entry name" value="(Trans)glycosidases"/>
    <property type="match status" value="1"/>
</dbReference>
<dbReference type="AlphaFoldDB" id="A0A086Z2F7"/>
<dbReference type="Proteomes" id="UP000029015">
    <property type="component" value="Unassembled WGS sequence"/>
</dbReference>
<evidence type="ECO:0000256" key="2">
    <source>
        <dbReference type="ARBA" id="ARBA00022801"/>
    </source>
</evidence>
<evidence type="ECO:0000313" key="6">
    <source>
        <dbReference type="EMBL" id="KFI40707.1"/>
    </source>
</evidence>
<accession>A0A086Z2F7</accession>
<dbReference type="eggNOG" id="COG2723">
    <property type="taxonomic scope" value="Bacteria"/>
</dbReference>
<evidence type="ECO:0000256" key="1">
    <source>
        <dbReference type="ARBA" id="ARBA00010838"/>
    </source>
</evidence>
<dbReference type="InterPro" id="IPR001360">
    <property type="entry name" value="Glyco_hydro_1"/>
</dbReference>
<dbReference type="EMBL" id="JGYK01000001">
    <property type="protein sequence ID" value="KFI40707.1"/>
    <property type="molecule type" value="Genomic_DNA"/>
</dbReference>
<keyword evidence="2 6" id="KW-0378">Hydrolase</keyword>
<keyword evidence="3 6" id="KW-0326">Glycosidase</keyword>
<gene>
    <name evidence="6" type="ORF">BACT_1414</name>
</gene>
<dbReference type="Gene3D" id="3.20.20.80">
    <property type="entry name" value="Glycosidases"/>
    <property type="match status" value="1"/>
</dbReference>
<sequence>MTAILPDHFLWGASTAGHQVDGGDTAADTTFLEGVTPSVFKEPAGKACNSWERWEDDLDLVKGMGLNSYRFSVEWARIEPEEGKIDQSALDHYDRMVDGCLERGIDPAITLCHFTLPSWFAAKGGWLNHDAPSMFADECVRVLDRIGDRAVLAVTFNEPDLPRILDNGSLPQEAVDLQRACIDAATKKAGVARYRSGNVVIPEEVTQLEYGFIRAHRTAVQAVRSVCPTLPVGLSLAVIDESYSTERGKELALDKRESCYGPWPAAVQGDDFVGVQNYEREVFDDNGPIPAQPGEDVNESGSPLHPESLANSVTYIHHLTGLPVVVTEHGVSTPDDDLRCRFIKASIPPLVELVRDNVPVLGYFHWSLMDNYEWISAFDVHFGLCSVERENGTYDRKPKGSAAVYRDIVASTVL</sequence>
<evidence type="ECO:0000256" key="3">
    <source>
        <dbReference type="ARBA" id="ARBA00023295"/>
    </source>
</evidence>
<dbReference type="OrthoDB" id="9765195at2"/>
<dbReference type="GO" id="GO:0008422">
    <property type="term" value="F:beta-glucosidase activity"/>
    <property type="evidence" value="ECO:0007669"/>
    <property type="project" value="UniProtKB-EC"/>
</dbReference>
<feature type="region of interest" description="Disordered" evidence="5">
    <location>
        <begin position="284"/>
        <end position="304"/>
    </location>
</feature>
<keyword evidence="7" id="KW-1185">Reference proteome</keyword>
<name>A0A086Z2F7_9BIFI</name>
<evidence type="ECO:0000256" key="5">
    <source>
        <dbReference type="SAM" id="MobiDB-lite"/>
    </source>
</evidence>
<evidence type="ECO:0000256" key="4">
    <source>
        <dbReference type="RuleBase" id="RU003690"/>
    </source>
</evidence>
<evidence type="ECO:0000313" key="7">
    <source>
        <dbReference type="Proteomes" id="UP000029015"/>
    </source>
</evidence>
<comment type="similarity">
    <text evidence="1 4">Belongs to the glycosyl hydrolase 1 family.</text>
</comment>
<dbReference type="PANTHER" id="PTHR10353:SF36">
    <property type="entry name" value="LP05116P"/>
    <property type="match status" value="1"/>
</dbReference>
<dbReference type="EC" id="3.2.1.21" evidence="6"/>
<dbReference type="STRING" id="1437605.AB656_05380"/>
<organism evidence="6 7">
    <name type="scientific">Bifidobacterium actinocoloniiforme DSM 22766</name>
    <dbReference type="NCBI Taxonomy" id="1437605"/>
    <lineage>
        <taxon>Bacteria</taxon>
        <taxon>Bacillati</taxon>
        <taxon>Actinomycetota</taxon>
        <taxon>Actinomycetes</taxon>
        <taxon>Bifidobacteriales</taxon>
        <taxon>Bifidobacteriaceae</taxon>
        <taxon>Bifidobacterium</taxon>
    </lineage>
</organism>
<dbReference type="RefSeq" id="WP_033503977.1">
    <property type="nucleotide sequence ID" value="NZ_CP011786.1"/>
</dbReference>